<gene>
    <name evidence="1" type="ORF">SOO65_17210</name>
</gene>
<dbReference type="EMBL" id="CP139487">
    <property type="protein sequence ID" value="WPU64435.1"/>
    <property type="molecule type" value="Genomic_DNA"/>
</dbReference>
<accession>A0AAX4HMD8</accession>
<evidence type="ECO:0000313" key="2">
    <source>
        <dbReference type="Proteomes" id="UP001324634"/>
    </source>
</evidence>
<proteinExistence type="predicted"/>
<evidence type="ECO:0000313" key="1">
    <source>
        <dbReference type="EMBL" id="WPU64435.1"/>
    </source>
</evidence>
<dbReference type="PROSITE" id="PS51257">
    <property type="entry name" value="PROKAR_LIPOPROTEIN"/>
    <property type="match status" value="1"/>
</dbReference>
<dbReference type="RefSeq" id="WP_321393236.1">
    <property type="nucleotide sequence ID" value="NZ_CP139487.1"/>
</dbReference>
<dbReference type="Proteomes" id="UP001324634">
    <property type="component" value="Chromosome"/>
</dbReference>
<organism evidence="1 2">
    <name type="scientific">Peredibacter starrii</name>
    <dbReference type="NCBI Taxonomy" id="28202"/>
    <lineage>
        <taxon>Bacteria</taxon>
        <taxon>Pseudomonadati</taxon>
        <taxon>Bdellovibrionota</taxon>
        <taxon>Bacteriovoracia</taxon>
        <taxon>Bacteriovoracales</taxon>
        <taxon>Bacteriovoracaceae</taxon>
        <taxon>Peredibacter</taxon>
    </lineage>
</organism>
<evidence type="ECO:0008006" key="3">
    <source>
        <dbReference type="Google" id="ProtNLM"/>
    </source>
</evidence>
<name>A0AAX4HMD8_9BACT</name>
<protein>
    <recommendedName>
        <fullName evidence="3">Lipoprotein</fullName>
    </recommendedName>
</protein>
<sequence>MKTSSMVLACLVLACSCSKVKELDKRTQNMEKATETMSTTTDDMKETMANMYQQIRSKEAEDTRDEKFTILMDDKADMGTRVTAAGVFFKSLEFQLWTDNGTYDSEHTRNLLYVDAANEFTRRICDLYTHINVKKMSPTKDGNEYENSFYALAAAMHMNHHLQEETAAKDSKMKVTSFYDLVKQALINEQKGNRLAEHEEILLQGVNREIMVELIKARVDIMSALALKNLTDKREMTIGQKAKGLLFKVTGGRFGSIDLPELFDKSNDATKIYTEKYLDGALKAKRFLSQIGVEKHLEKTLQSAYKNIDFNEKNSDLKKDEEPAQDKRKMAIKAMITELME</sequence>
<dbReference type="KEGG" id="psti:SOO65_17210"/>
<dbReference type="AlphaFoldDB" id="A0AAX4HMD8"/>
<reference evidence="1 2" key="1">
    <citation type="submission" date="2023-11" db="EMBL/GenBank/DDBJ databases">
        <title>Peredibacter starrii A3.12.</title>
        <authorList>
            <person name="Mitchell R.J."/>
        </authorList>
    </citation>
    <scope>NUCLEOTIDE SEQUENCE [LARGE SCALE GENOMIC DNA]</scope>
    <source>
        <strain evidence="1 2">A3.12</strain>
    </source>
</reference>
<keyword evidence="2" id="KW-1185">Reference proteome</keyword>